<feature type="domain" description="Ketoreductase" evidence="3">
    <location>
        <begin position="8"/>
        <end position="204"/>
    </location>
</feature>
<evidence type="ECO:0000256" key="2">
    <source>
        <dbReference type="RuleBase" id="RU000363"/>
    </source>
</evidence>
<reference evidence="4 5" key="1">
    <citation type="submission" date="2019-02" db="EMBL/GenBank/DDBJ databases">
        <title>Sequencing the genomes of 1000 actinobacteria strains.</title>
        <authorList>
            <person name="Klenk H.-P."/>
        </authorList>
    </citation>
    <scope>NUCLEOTIDE SEQUENCE [LARGE SCALE GENOMIC DNA]</scope>
    <source>
        <strain evidence="4 5">DSM 45779</strain>
    </source>
</reference>
<dbReference type="PANTHER" id="PTHR45024:SF3">
    <property type="entry name" value="BLL2957 PROTEIN"/>
    <property type="match status" value="1"/>
</dbReference>
<dbReference type="RefSeq" id="WP_130290981.1">
    <property type="nucleotide sequence ID" value="NZ_SHKL01000001.1"/>
</dbReference>
<dbReference type="InterPro" id="IPR020904">
    <property type="entry name" value="Sc_DH/Rdtase_CS"/>
</dbReference>
<evidence type="ECO:0000256" key="1">
    <source>
        <dbReference type="ARBA" id="ARBA00006484"/>
    </source>
</evidence>
<evidence type="ECO:0000313" key="5">
    <source>
        <dbReference type="Proteomes" id="UP000291591"/>
    </source>
</evidence>
<dbReference type="OrthoDB" id="9808187at2"/>
<evidence type="ECO:0000259" key="3">
    <source>
        <dbReference type="SMART" id="SM00822"/>
    </source>
</evidence>
<dbReference type="Gene3D" id="3.40.50.720">
    <property type="entry name" value="NAD(P)-binding Rossmann-like Domain"/>
    <property type="match status" value="1"/>
</dbReference>
<accession>A0A4Q7V0A6</accession>
<comment type="similarity">
    <text evidence="1 2">Belongs to the short-chain dehydrogenases/reductases (SDR) family.</text>
</comment>
<dbReference type="EMBL" id="SHKL01000001">
    <property type="protein sequence ID" value="RZT86731.1"/>
    <property type="molecule type" value="Genomic_DNA"/>
</dbReference>
<sequence length="303" mass="32118">MGSSLREKVVVVTGAGGGLGRAVALRMAAEGASVVVNDVGAALDGSGSDAGPAQSVVTEIEAAGGTAVANTDSVAGWDSARSIVATAVDTFGRIDAVVNNAGIVRDRMFFTMTEQEWRSVIDVHLHGSFFVSRAASEHFKAQRSGAYVHMTSTSGLIGNIGQANYAAAKLGIVGLSRIIAGDMERYGVRSNCIAPFAWSRMTASIPTDTPEQKDRVEKLKRMEPEKVAPLAAYLVSPVSDVTGQIFSVRANEVYLMSQHRPVRTMHRDGGWDVEAIADDLIPALRPSFTPLQVTTDVVSWDPV</sequence>
<dbReference type="InterPro" id="IPR036291">
    <property type="entry name" value="NAD(P)-bd_dom_sf"/>
</dbReference>
<dbReference type="Proteomes" id="UP000291591">
    <property type="component" value="Unassembled WGS sequence"/>
</dbReference>
<dbReference type="AlphaFoldDB" id="A0A4Q7V0A6"/>
<name>A0A4Q7V0A6_PSEST</name>
<dbReference type="InterPro" id="IPR051687">
    <property type="entry name" value="Peroxisomal_Beta-Oxidation"/>
</dbReference>
<dbReference type="PRINTS" id="PR00080">
    <property type="entry name" value="SDRFAMILY"/>
</dbReference>
<dbReference type="InterPro" id="IPR002347">
    <property type="entry name" value="SDR_fam"/>
</dbReference>
<comment type="caution">
    <text evidence="4">The sequence shown here is derived from an EMBL/GenBank/DDBJ whole genome shotgun (WGS) entry which is preliminary data.</text>
</comment>
<evidence type="ECO:0000313" key="4">
    <source>
        <dbReference type="EMBL" id="RZT86731.1"/>
    </source>
</evidence>
<keyword evidence="5" id="KW-1185">Reference proteome</keyword>
<dbReference type="PROSITE" id="PS00061">
    <property type="entry name" value="ADH_SHORT"/>
    <property type="match status" value="1"/>
</dbReference>
<dbReference type="InterPro" id="IPR057326">
    <property type="entry name" value="KR_dom"/>
</dbReference>
<dbReference type="SMART" id="SM00822">
    <property type="entry name" value="PKS_KR"/>
    <property type="match status" value="1"/>
</dbReference>
<proteinExistence type="inferred from homology"/>
<dbReference type="PRINTS" id="PR00081">
    <property type="entry name" value="GDHRDH"/>
</dbReference>
<protein>
    <submittedName>
        <fullName evidence="4">NAD(P)-dependent dehydrogenase (Short-subunit alcohol dehydrogenase family)</fullName>
    </submittedName>
</protein>
<dbReference type="SUPFAM" id="SSF51735">
    <property type="entry name" value="NAD(P)-binding Rossmann-fold domains"/>
    <property type="match status" value="1"/>
</dbReference>
<dbReference type="PANTHER" id="PTHR45024">
    <property type="entry name" value="DEHYDROGENASES, SHORT CHAIN"/>
    <property type="match status" value="1"/>
</dbReference>
<organism evidence="4 5">
    <name type="scientific">Pseudonocardia sediminis</name>
    <dbReference type="NCBI Taxonomy" id="1397368"/>
    <lineage>
        <taxon>Bacteria</taxon>
        <taxon>Bacillati</taxon>
        <taxon>Actinomycetota</taxon>
        <taxon>Actinomycetes</taxon>
        <taxon>Pseudonocardiales</taxon>
        <taxon>Pseudonocardiaceae</taxon>
        <taxon>Pseudonocardia</taxon>
    </lineage>
</organism>
<gene>
    <name evidence="4" type="ORF">EV383_3629</name>
</gene>
<dbReference type="Pfam" id="PF00106">
    <property type="entry name" value="adh_short"/>
    <property type="match status" value="1"/>
</dbReference>